<dbReference type="EMBL" id="CAMPGE010012256">
    <property type="protein sequence ID" value="CAI2371036.1"/>
    <property type="molecule type" value="Genomic_DNA"/>
</dbReference>
<feature type="region of interest" description="Disordered" evidence="1">
    <location>
        <begin position="130"/>
        <end position="227"/>
    </location>
</feature>
<sequence>MPLPLRPAKIQIKEYMFTVEQWNDPQELEKLIKNSISSINTIVGTGKVNLQNIPQIGRSDDAFLRCATPPLKNDQLIIHPEEMNYIEAIKDSFRAKISEDMYFRALQEEHILSKICTKAIIDMKKTQIVPNQKRKAETPSESLSDQNSSFESGEIKPNTSCINSGTTEACSTKASTNSPEEPSPEKFAKRRMPKKKDCSEPATKSKKEMTKPDQRSNGRILHDSTDKTSYSGNCLKNDLLFKLSMKKGLASKEDFIVIFEKAIEKKFIKKLSKEIPQKQETSLPETIKHHFILFKRYKKHKMSFVHLDLTKNCVEYHIPELTNSQKFKKRVLKQPKKLHFQWGQEDTHAQSKEIVYKVVADHLYEYKNEQIDAILKHIGDKYHPIDQTQFQKDLDTFKLFTEKIE</sequence>
<reference evidence="2" key="1">
    <citation type="submission" date="2023-07" db="EMBL/GenBank/DDBJ databases">
        <authorList>
            <consortium name="AG Swart"/>
            <person name="Singh M."/>
            <person name="Singh A."/>
            <person name="Seah K."/>
            <person name="Emmerich C."/>
        </authorList>
    </citation>
    <scope>NUCLEOTIDE SEQUENCE</scope>
    <source>
        <strain evidence="2">DP1</strain>
    </source>
</reference>
<dbReference type="AlphaFoldDB" id="A0AAD1XGE6"/>
<comment type="caution">
    <text evidence="2">The sequence shown here is derived from an EMBL/GenBank/DDBJ whole genome shotgun (WGS) entry which is preliminary data.</text>
</comment>
<evidence type="ECO:0000313" key="3">
    <source>
        <dbReference type="Proteomes" id="UP001295684"/>
    </source>
</evidence>
<feature type="compositionally biased region" description="Polar residues" evidence="1">
    <location>
        <begin position="139"/>
        <end position="180"/>
    </location>
</feature>
<dbReference type="Proteomes" id="UP001295684">
    <property type="component" value="Unassembled WGS sequence"/>
</dbReference>
<keyword evidence="3" id="KW-1185">Reference proteome</keyword>
<name>A0AAD1XGE6_EUPCR</name>
<proteinExistence type="predicted"/>
<evidence type="ECO:0000313" key="2">
    <source>
        <dbReference type="EMBL" id="CAI2371036.1"/>
    </source>
</evidence>
<organism evidence="2 3">
    <name type="scientific">Euplotes crassus</name>
    <dbReference type="NCBI Taxonomy" id="5936"/>
    <lineage>
        <taxon>Eukaryota</taxon>
        <taxon>Sar</taxon>
        <taxon>Alveolata</taxon>
        <taxon>Ciliophora</taxon>
        <taxon>Intramacronucleata</taxon>
        <taxon>Spirotrichea</taxon>
        <taxon>Hypotrichia</taxon>
        <taxon>Euplotida</taxon>
        <taxon>Euplotidae</taxon>
        <taxon>Moneuplotes</taxon>
    </lineage>
</organism>
<accession>A0AAD1XGE6</accession>
<gene>
    <name evidence="2" type="ORF">ECRASSUSDP1_LOCUS12356</name>
</gene>
<feature type="compositionally biased region" description="Basic and acidic residues" evidence="1">
    <location>
        <begin position="195"/>
        <end position="226"/>
    </location>
</feature>
<evidence type="ECO:0000256" key="1">
    <source>
        <dbReference type="SAM" id="MobiDB-lite"/>
    </source>
</evidence>
<protein>
    <submittedName>
        <fullName evidence="2">Uncharacterized protein</fullName>
    </submittedName>
</protein>